<gene>
    <name evidence="2" type="ORF">H1D41_01290</name>
</gene>
<dbReference type="RefSeq" id="WP_228847206.1">
    <property type="nucleotide sequence ID" value="NZ_JADCKQ010000001.1"/>
</dbReference>
<keyword evidence="1" id="KW-0732">Signal</keyword>
<evidence type="ECO:0000256" key="1">
    <source>
        <dbReference type="SAM" id="SignalP"/>
    </source>
</evidence>
<dbReference type="AlphaFoldDB" id="A0A8J7IHL8"/>
<keyword evidence="3" id="KW-1185">Reference proteome</keyword>
<name>A0A8J7IHL8_9RHOB</name>
<dbReference type="Pfam" id="PF10670">
    <property type="entry name" value="DUF4198"/>
    <property type="match status" value="1"/>
</dbReference>
<dbReference type="InterPro" id="IPR019613">
    <property type="entry name" value="DUF4198"/>
</dbReference>
<accession>A0A8J7IHL8</accession>
<evidence type="ECO:0000313" key="3">
    <source>
        <dbReference type="Proteomes" id="UP000640583"/>
    </source>
</evidence>
<feature type="chain" id="PRO_5035201008" evidence="1">
    <location>
        <begin position="24"/>
        <end position="269"/>
    </location>
</feature>
<comment type="caution">
    <text evidence="2">The sequence shown here is derived from an EMBL/GenBank/DDBJ whole genome shotgun (WGS) entry which is preliminary data.</text>
</comment>
<dbReference type="Proteomes" id="UP000640583">
    <property type="component" value="Unassembled WGS sequence"/>
</dbReference>
<organism evidence="2 3">
    <name type="scientific">Halocynthiibacter styelae</name>
    <dbReference type="NCBI Taxonomy" id="2761955"/>
    <lineage>
        <taxon>Bacteria</taxon>
        <taxon>Pseudomonadati</taxon>
        <taxon>Pseudomonadota</taxon>
        <taxon>Alphaproteobacteria</taxon>
        <taxon>Rhodobacterales</taxon>
        <taxon>Paracoccaceae</taxon>
        <taxon>Halocynthiibacter</taxon>
    </lineage>
</organism>
<proteinExistence type="predicted"/>
<protein>
    <submittedName>
        <fullName evidence="2">DUF4198 domain-containing protein</fullName>
    </submittedName>
</protein>
<feature type="signal peptide" evidence="1">
    <location>
        <begin position="1"/>
        <end position="23"/>
    </location>
</feature>
<evidence type="ECO:0000313" key="2">
    <source>
        <dbReference type="EMBL" id="MBI1492263.1"/>
    </source>
</evidence>
<dbReference type="EMBL" id="JADCKQ010000001">
    <property type="protein sequence ID" value="MBI1492263.1"/>
    <property type="molecule type" value="Genomic_DNA"/>
</dbReference>
<sequence length="269" mass="28942">MKLKTTFAATCAALTFSALPAAAHFQLIYADQTQIERPGDVPVKLIFWHPMTAGHVMDMGMPQEFFMLHRGERIDLSDSLTETTFTGPDNTGVAFDGVVPVKRSGDYVVVVDPAPYYEESEDIYIRQITKSYMNRNELPTDWDADLGLEAEIIPLNKPGNIVAGSTFSGRVMANGEPVAGAEIEIEYMAAEPDMATSTAGDMTITPPPGGAIVAITDEDGEFTFGVPTAGHWGFAALGVVEGAEHEGKELSVDAVIWVRAWDISAPAAN</sequence>
<reference evidence="2" key="1">
    <citation type="submission" date="2020-10" db="EMBL/GenBank/DDBJ databases">
        <title>Paenihalocynthiibacter styelae gen. nov., sp. nov., isolated from stalked sea squirt Styela clava.</title>
        <authorList>
            <person name="Kim Y.-O."/>
            <person name="Yoon J.-H."/>
        </authorList>
    </citation>
    <scope>NUCLEOTIDE SEQUENCE</scope>
    <source>
        <strain evidence="2">MYP1-1</strain>
    </source>
</reference>